<protein>
    <recommendedName>
        <fullName evidence="3">Transposase</fullName>
    </recommendedName>
</protein>
<comment type="caution">
    <text evidence="1">The sequence shown here is derived from an EMBL/GenBank/DDBJ whole genome shotgun (WGS) entry which is preliminary data.</text>
</comment>
<dbReference type="InterPro" id="IPR053164">
    <property type="entry name" value="IS1016-like_transposase"/>
</dbReference>
<dbReference type="Proteomes" id="UP001152320">
    <property type="component" value="Chromosome 2"/>
</dbReference>
<evidence type="ECO:0000313" key="1">
    <source>
        <dbReference type="EMBL" id="KAJ8047409.1"/>
    </source>
</evidence>
<dbReference type="PANTHER" id="PTHR47163:SF2">
    <property type="entry name" value="SI:DKEY-17M8.2"/>
    <property type="match status" value="1"/>
</dbReference>
<organism evidence="1 2">
    <name type="scientific">Holothuria leucospilota</name>
    <name type="common">Black long sea cucumber</name>
    <name type="synonym">Mertensiothuria leucospilota</name>
    <dbReference type="NCBI Taxonomy" id="206669"/>
    <lineage>
        <taxon>Eukaryota</taxon>
        <taxon>Metazoa</taxon>
        <taxon>Echinodermata</taxon>
        <taxon>Eleutherozoa</taxon>
        <taxon>Echinozoa</taxon>
        <taxon>Holothuroidea</taxon>
        <taxon>Aspidochirotacea</taxon>
        <taxon>Aspidochirotida</taxon>
        <taxon>Holothuriidae</taxon>
        <taxon>Holothuria</taxon>
    </lineage>
</organism>
<name>A0A9Q1CMT0_HOLLE</name>
<dbReference type="EMBL" id="JAIZAY010000002">
    <property type="protein sequence ID" value="KAJ8047409.1"/>
    <property type="molecule type" value="Genomic_DNA"/>
</dbReference>
<evidence type="ECO:0008006" key="3">
    <source>
        <dbReference type="Google" id="ProtNLM"/>
    </source>
</evidence>
<sequence>MEHELNISSTTCVDWSSFAREVCEETLIMISTPIGGPGIEVEIDEAKFGKRKYHRGRMQVGQWVFGGRQKDNRTKIFMVPVASRDEETLLTLIKK</sequence>
<evidence type="ECO:0000313" key="2">
    <source>
        <dbReference type="Proteomes" id="UP001152320"/>
    </source>
</evidence>
<keyword evidence="2" id="KW-1185">Reference proteome</keyword>
<gene>
    <name evidence="1" type="ORF">HOLleu_06398</name>
</gene>
<proteinExistence type="predicted"/>
<reference evidence="1" key="1">
    <citation type="submission" date="2021-10" db="EMBL/GenBank/DDBJ databases">
        <title>Tropical sea cucumber genome reveals ecological adaptation and Cuvierian tubules defense mechanism.</title>
        <authorList>
            <person name="Chen T."/>
        </authorList>
    </citation>
    <scope>NUCLEOTIDE SEQUENCE</scope>
    <source>
        <strain evidence="1">Nanhai2018</strain>
        <tissue evidence="1">Muscle</tissue>
    </source>
</reference>
<accession>A0A9Q1CMT0</accession>
<dbReference type="AlphaFoldDB" id="A0A9Q1CMT0"/>
<dbReference type="OrthoDB" id="10052789at2759"/>
<dbReference type="PANTHER" id="PTHR47163">
    <property type="entry name" value="DDE_TNP_IS1595 DOMAIN-CONTAINING PROTEIN"/>
    <property type="match status" value="1"/>
</dbReference>